<evidence type="ECO:0000313" key="3">
    <source>
        <dbReference type="EMBL" id="QDU95569.1"/>
    </source>
</evidence>
<dbReference type="KEGG" id="lcre:Pla8534_33850"/>
<organism evidence="3 4">
    <name type="scientific">Lignipirellula cremea</name>
    <dbReference type="NCBI Taxonomy" id="2528010"/>
    <lineage>
        <taxon>Bacteria</taxon>
        <taxon>Pseudomonadati</taxon>
        <taxon>Planctomycetota</taxon>
        <taxon>Planctomycetia</taxon>
        <taxon>Pirellulales</taxon>
        <taxon>Pirellulaceae</taxon>
        <taxon>Lignipirellula</taxon>
    </lineage>
</organism>
<feature type="region of interest" description="Disordered" evidence="1">
    <location>
        <begin position="30"/>
        <end position="50"/>
    </location>
</feature>
<feature type="signal peptide" evidence="2">
    <location>
        <begin position="1"/>
        <end position="20"/>
    </location>
</feature>
<sequence precursor="true">MRFTASLLLGVCLLSGTVYAQGRGPELATPPAAEPLPMPSPSAPPLNGPVVQGPSVMAPPYLPQAPIAEAVVTSHYPAIPVSQRNIRYAHHPTLFKTRSPEHVPPLETVLLVEDPCQPGCMVAVPVCLPGCCLDEPITHSAVGLLGRGFVTYRYSCGYRLKLIFDRDGDVVVHSFGR</sequence>
<gene>
    <name evidence="3" type="ORF">Pla8534_33850</name>
</gene>
<dbReference type="AlphaFoldDB" id="A0A518DUQ9"/>
<accession>A0A518DUQ9</accession>
<name>A0A518DUQ9_9BACT</name>
<dbReference type="Proteomes" id="UP000317648">
    <property type="component" value="Chromosome"/>
</dbReference>
<evidence type="ECO:0000313" key="4">
    <source>
        <dbReference type="Proteomes" id="UP000317648"/>
    </source>
</evidence>
<protein>
    <submittedName>
        <fullName evidence="3">Uncharacterized protein</fullName>
    </submittedName>
</protein>
<feature type="compositionally biased region" description="Pro residues" evidence="1">
    <location>
        <begin position="32"/>
        <end position="47"/>
    </location>
</feature>
<evidence type="ECO:0000256" key="1">
    <source>
        <dbReference type="SAM" id="MobiDB-lite"/>
    </source>
</evidence>
<feature type="chain" id="PRO_5022178815" evidence="2">
    <location>
        <begin position="21"/>
        <end position="177"/>
    </location>
</feature>
<evidence type="ECO:0000256" key="2">
    <source>
        <dbReference type="SAM" id="SignalP"/>
    </source>
</evidence>
<proteinExistence type="predicted"/>
<dbReference type="EMBL" id="CP036433">
    <property type="protein sequence ID" value="QDU95569.1"/>
    <property type="molecule type" value="Genomic_DNA"/>
</dbReference>
<reference evidence="3 4" key="1">
    <citation type="submission" date="2019-02" db="EMBL/GenBank/DDBJ databases">
        <title>Deep-cultivation of Planctomycetes and their phenomic and genomic characterization uncovers novel biology.</title>
        <authorList>
            <person name="Wiegand S."/>
            <person name="Jogler M."/>
            <person name="Boedeker C."/>
            <person name="Pinto D."/>
            <person name="Vollmers J."/>
            <person name="Rivas-Marin E."/>
            <person name="Kohn T."/>
            <person name="Peeters S.H."/>
            <person name="Heuer A."/>
            <person name="Rast P."/>
            <person name="Oberbeckmann S."/>
            <person name="Bunk B."/>
            <person name="Jeske O."/>
            <person name="Meyerdierks A."/>
            <person name="Storesund J.E."/>
            <person name="Kallscheuer N."/>
            <person name="Luecker S."/>
            <person name="Lage O.M."/>
            <person name="Pohl T."/>
            <person name="Merkel B.J."/>
            <person name="Hornburger P."/>
            <person name="Mueller R.-W."/>
            <person name="Bruemmer F."/>
            <person name="Labrenz M."/>
            <person name="Spormann A.M."/>
            <person name="Op den Camp H."/>
            <person name="Overmann J."/>
            <person name="Amann R."/>
            <person name="Jetten M.S.M."/>
            <person name="Mascher T."/>
            <person name="Medema M.H."/>
            <person name="Devos D.P."/>
            <person name="Kaster A.-K."/>
            <person name="Ovreas L."/>
            <person name="Rohde M."/>
            <person name="Galperin M.Y."/>
            <person name="Jogler C."/>
        </authorList>
    </citation>
    <scope>NUCLEOTIDE SEQUENCE [LARGE SCALE GENOMIC DNA]</scope>
    <source>
        <strain evidence="3 4">Pla85_3_4</strain>
    </source>
</reference>
<keyword evidence="2" id="KW-0732">Signal</keyword>
<keyword evidence="4" id="KW-1185">Reference proteome</keyword>